<dbReference type="OrthoDB" id="10530249at2759"/>
<dbReference type="GO" id="GO:0008537">
    <property type="term" value="C:proteasome activator complex"/>
    <property type="evidence" value="ECO:0007669"/>
    <property type="project" value="InterPro"/>
</dbReference>
<keyword evidence="6" id="KW-1185">Reference proteome</keyword>
<organism evidence="5 6">
    <name type="scientific">Blomia tropicalis</name>
    <name type="common">Mite</name>
    <dbReference type="NCBI Taxonomy" id="40697"/>
    <lineage>
        <taxon>Eukaryota</taxon>
        <taxon>Metazoa</taxon>
        <taxon>Ecdysozoa</taxon>
        <taxon>Arthropoda</taxon>
        <taxon>Chelicerata</taxon>
        <taxon>Arachnida</taxon>
        <taxon>Acari</taxon>
        <taxon>Acariformes</taxon>
        <taxon>Sarcoptiformes</taxon>
        <taxon>Astigmata</taxon>
        <taxon>Glycyphagoidea</taxon>
        <taxon>Echimyopodidae</taxon>
        <taxon>Blomia</taxon>
    </lineage>
</organism>
<comment type="caution">
    <text evidence="5">The sequence shown here is derived from an EMBL/GenBank/DDBJ whole genome shotgun (WGS) entry which is preliminary data.</text>
</comment>
<evidence type="ECO:0000259" key="4">
    <source>
        <dbReference type="Pfam" id="PF02252"/>
    </source>
</evidence>
<dbReference type="AlphaFoldDB" id="A0A9Q0RTW2"/>
<dbReference type="GO" id="GO:0005737">
    <property type="term" value="C:cytoplasm"/>
    <property type="evidence" value="ECO:0007669"/>
    <property type="project" value="TreeGrafter"/>
</dbReference>
<dbReference type="OMA" id="INDEKCH"/>
<feature type="region of interest" description="Disordered" evidence="3">
    <location>
        <begin position="299"/>
        <end position="322"/>
    </location>
</feature>
<dbReference type="PANTHER" id="PTHR10660:SF2">
    <property type="entry name" value="LD45860P"/>
    <property type="match status" value="1"/>
</dbReference>
<evidence type="ECO:0000256" key="2">
    <source>
        <dbReference type="ARBA" id="ARBA00022942"/>
    </source>
</evidence>
<feature type="compositionally biased region" description="Polar residues" evidence="3">
    <location>
        <begin position="9"/>
        <end position="20"/>
    </location>
</feature>
<evidence type="ECO:0000313" key="5">
    <source>
        <dbReference type="EMBL" id="KAJ6225881.1"/>
    </source>
</evidence>
<feature type="domain" description="Proteasome activator PA28 C-terminal" evidence="4">
    <location>
        <begin position="162"/>
        <end position="297"/>
    </location>
</feature>
<accession>A0A9Q0RTW2</accession>
<dbReference type="InterPro" id="IPR036997">
    <property type="entry name" value="PA28_C_sf"/>
</dbReference>
<feature type="compositionally biased region" description="Polar residues" evidence="3">
    <location>
        <begin position="306"/>
        <end position="322"/>
    </location>
</feature>
<dbReference type="InterPro" id="IPR009077">
    <property type="entry name" value="Proteasome_activ_PA28"/>
</dbReference>
<proteinExistence type="inferred from homology"/>
<sequence>MCPDRSLTPVRSTNQSQRSKLMSNVASNYSNKLQFETEEKKEQIMNDAIDCIFNRLPQTIQNLDQVLVDLYQLGNSYRLESLKPNSKLIDKYRFVTENPMPLTNPLTNNDNKVEYSKLDNSLSPRQLLQSVCVRHLTQGSRHMCTKNYSFTNSMNLFPWGSVTTNDEMKQFGDRLRPIFTELSQFFLIINLGLSLMFPRTEDNEDCNLSLEVLNKLIQLATLEYPDFFETNVKERADLIETIASYPHFGESTRMLFEFDRNSVFELQVVVQNLITQCGRLYDSLVKNFDMVLKAKGQCDQTRDKPNTPTSDNASTIGNSIYS</sequence>
<dbReference type="InterPro" id="IPR003186">
    <property type="entry name" value="PA28_C"/>
</dbReference>
<feature type="region of interest" description="Disordered" evidence="3">
    <location>
        <begin position="1"/>
        <end position="20"/>
    </location>
</feature>
<name>A0A9Q0RTW2_BLOTA</name>
<dbReference type="Pfam" id="PF02252">
    <property type="entry name" value="PA28_C"/>
    <property type="match status" value="1"/>
</dbReference>
<dbReference type="EMBL" id="JAPWDV010000001">
    <property type="protein sequence ID" value="KAJ6225881.1"/>
    <property type="molecule type" value="Genomic_DNA"/>
</dbReference>
<evidence type="ECO:0000256" key="3">
    <source>
        <dbReference type="SAM" id="MobiDB-lite"/>
    </source>
</evidence>
<dbReference type="Proteomes" id="UP001142055">
    <property type="component" value="Chromosome 1"/>
</dbReference>
<dbReference type="SUPFAM" id="SSF47216">
    <property type="entry name" value="Proteasome activator"/>
    <property type="match status" value="1"/>
</dbReference>
<dbReference type="PANTHER" id="PTHR10660">
    <property type="entry name" value="PROTEASOME REGULATOR PA28"/>
    <property type="match status" value="1"/>
</dbReference>
<dbReference type="Gene3D" id="1.20.120.180">
    <property type="entry name" value="Proteasome activator pa28, C-terminal domain"/>
    <property type="match status" value="1"/>
</dbReference>
<evidence type="ECO:0000313" key="6">
    <source>
        <dbReference type="Proteomes" id="UP001142055"/>
    </source>
</evidence>
<protein>
    <recommendedName>
        <fullName evidence="4">Proteasome activator PA28 C-terminal domain-containing protein</fullName>
    </recommendedName>
</protein>
<dbReference type="GO" id="GO:2000045">
    <property type="term" value="P:regulation of G1/S transition of mitotic cell cycle"/>
    <property type="evidence" value="ECO:0007669"/>
    <property type="project" value="TreeGrafter"/>
</dbReference>
<reference evidence="5" key="1">
    <citation type="submission" date="2022-12" db="EMBL/GenBank/DDBJ databases">
        <title>Genome assemblies of Blomia tropicalis.</title>
        <authorList>
            <person name="Cui Y."/>
        </authorList>
    </citation>
    <scope>NUCLEOTIDE SEQUENCE</scope>
    <source>
        <tissue evidence="5">Adult mites</tissue>
    </source>
</reference>
<dbReference type="InterPro" id="IPR036252">
    <property type="entry name" value="Proteasome_activ_sf"/>
</dbReference>
<dbReference type="GO" id="GO:0061136">
    <property type="term" value="P:regulation of proteasomal protein catabolic process"/>
    <property type="evidence" value="ECO:0007669"/>
    <property type="project" value="TreeGrafter"/>
</dbReference>
<dbReference type="GO" id="GO:0061133">
    <property type="term" value="F:endopeptidase activator activity"/>
    <property type="evidence" value="ECO:0007669"/>
    <property type="project" value="TreeGrafter"/>
</dbReference>
<comment type="similarity">
    <text evidence="1">Belongs to the PA28 family.</text>
</comment>
<evidence type="ECO:0000256" key="1">
    <source>
        <dbReference type="ARBA" id="ARBA00005883"/>
    </source>
</evidence>
<gene>
    <name evidence="5" type="ORF">RDWZM_004426</name>
</gene>
<keyword evidence="2" id="KW-0647">Proteasome</keyword>
<dbReference type="GO" id="GO:0005654">
    <property type="term" value="C:nucleoplasm"/>
    <property type="evidence" value="ECO:0007669"/>
    <property type="project" value="TreeGrafter"/>
</dbReference>